<feature type="domain" description="Response regulatory" evidence="2">
    <location>
        <begin position="2"/>
        <end position="118"/>
    </location>
</feature>
<feature type="modified residue" description="4-aspartylphosphate" evidence="1">
    <location>
        <position position="53"/>
    </location>
</feature>
<dbReference type="InterPro" id="IPR052048">
    <property type="entry name" value="ST_Response_Regulator"/>
</dbReference>
<dbReference type="InterPro" id="IPR013972">
    <property type="entry name" value="YcbB"/>
</dbReference>
<proteinExistence type="predicted"/>
<gene>
    <name evidence="3" type="ORF">A6K76_07400</name>
</gene>
<keyword evidence="1" id="KW-0597">Phosphoprotein</keyword>
<keyword evidence="3" id="KW-0418">Kinase</keyword>
<dbReference type="PANTHER" id="PTHR43228:SF8">
    <property type="entry name" value="TRANSCRIPTIONAL REGULATORY PROTEIN GLNL"/>
    <property type="match status" value="1"/>
</dbReference>
<dbReference type="OrthoDB" id="1684633at2"/>
<evidence type="ECO:0000256" key="1">
    <source>
        <dbReference type="PROSITE-ProRule" id="PRU00169"/>
    </source>
</evidence>
<dbReference type="SUPFAM" id="SSF52172">
    <property type="entry name" value="CheY-like"/>
    <property type="match status" value="1"/>
</dbReference>
<dbReference type="GO" id="GO:0016301">
    <property type="term" value="F:kinase activity"/>
    <property type="evidence" value="ECO:0007669"/>
    <property type="project" value="UniProtKB-KW"/>
</dbReference>
<dbReference type="GO" id="GO:0000160">
    <property type="term" value="P:phosphorelay signal transduction system"/>
    <property type="evidence" value="ECO:0007669"/>
    <property type="project" value="InterPro"/>
</dbReference>
<comment type="caution">
    <text evidence="3">The sequence shown here is derived from an EMBL/GenBank/DDBJ whole genome shotgun (WGS) entry which is preliminary data.</text>
</comment>
<dbReference type="RefSeq" id="WP_066462714.1">
    <property type="nucleotide sequence ID" value="NZ_MATO01000017.1"/>
</dbReference>
<dbReference type="Pfam" id="PF00072">
    <property type="entry name" value="Response_reg"/>
    <property type="match status" value="1"/>
</dbReference>
<dbReference type="Pfam" id="PF08664">
    <property type="entry name" value="YcbB"/>
    <property type="match status" value="1"/>
</dbReference>
<evidence type="ECO:0000259" key="2">
    <source>
        <dbReference type="PROSITE" id="PS50110"/>
    </source>
</evidence>
<dbReference type="Proteomes" id="UP000093482">
    <property type="component" value="Unassembled WGS sequence"/>
</dbReference>
<sequence length="296" mass="34058">MRYFIVDDDRATRKMLQHIIEHTNLGTVIGEADNGHDAIAQIALIQPDIVLIDLLMPQLDGISTVEQLKKTHYEGQFVMISQVVNKQMVGEAYEQGIDFFIHKPINKVEVESVLRRMNEQFYLRSSLRVIRQSLTSIDAQHYKPVHRVTLRDQVQSILNDLSIIGDVGSKDILNMMDILDGTHDKMSPLPPLRDLYEQVAIRKKEGNPSQSDISKECKAIEQRIRRTILAAMVNLANLGLVDYTSTEFEYYAPRYFDFSEIRLLMTQIREGKEQKVKVNTKKFVQVLFVDAHSKIN</sequence>
<accession>A0A1C0YYT1</accession>
<organism evidence="3 4">
    <name type="scientific">Caryophanon latum</name>
    <dbReference type="NCBI Taxonomy" id="33977"/>
    <lineage>
        <taxon>Bacteria</taxon>
        <taxon>Bacillati</taxon>
        <taxon>Bacillota</taxon>
        <taxon>Bacilli</taxon>
        <taxon>Bacillales</taxon>
        <taxon>Caryophanaceae</taxon>
        <taxon>Caryophanon</taxon>
    </lineage>
</organism>
<keyword evidence="3" id="KW-0808">Transferase</keyword>
<dbReference type="InterPro" id="IPR001789">
    <property type="entry name" value="Sig_transdc_resp-reg_receiver"/>
</dbReference>
<reference evidence="3 4" key="1">
    <citation type="submission" date="2016-07" db="EMBL/GenBank/DDBJ databases">
        <title>Caryophanon latum genome sequencing.</title>
        <authorList>
            <person name="Verma A."/>
            <person name="Pal Y."/>
            <person name="Krishnamurthi S."/>
        </authorList>
    </citation>
    <scope>NUCLEOTIDE SEQUENCE [LARGE SCALE GENOMIC DNA]</scope>
    <source>
        <strain evidence="3 4">DSM 14151</strain>
    </source>
</reference>
<dbReference type="CDD" id="cd17565">
    <property type="entry name" value="REC_GlnL-like"/>
    <property type="match status" value="1"/>
</dbReference>
<dbReference type="InterPro" id="IPR011006">
    <property type="entry name" value="CheY-like_superfamily"/>
</dbReference>
<dbReference type="EMBL" id="MATO01000017">
    <property type="protein sequence ID" value="OCS92302.1"/>
    <property type="molecule type" value="Genomic_DNA"/>
</dbReference>
<dbReference type="Gene3D" id="3.40.50.2300">
    <property type="match status" value="1"/>
</dbReference>
<dbReference type="PROSITE" id="PS50110">
    <property type="entry name" value="RESPONSE_REGULATORY"/>
    <property type="match status" value="1"/>
</dbReference>
<dbReference type="PANTHER" id="PTHR43228">
    <property type="entry name" value="TWO-COMPONENT RESPONSE REGULATOR"/>
    <property type="match status" value="1"/>
</dbReference>
<evidence type="ECO:0000313" key="4">
    <source>
        <dbReference type="Proteomes" id="UP000093482"/>
    </source>
</evidence>
<keyword evidence="4" id="KW-1185">Reference proteome</keyword>
<name>A0A1C0YYT1_9BACL</name>
<dbReference type="AlphaFoldDB" id="A0A1C0YYT1"/>
<protein>
    <submittedName>
        <fullName evidence="3">Histidine kinase</fullName>
    </submittedName>
</protein>
<dbReference type="SMART" id="SM00448">
    <property type="entry name" value="REC"/>
    <property type="match status" value="1"/>
</dbReference>
<evidence type="ECO:0000313" key="3">
    <source>
        <dbReference type="EMBL" id="OCS92302.1"/>
    </source>
</evidence>